<dbReference type="Proteomes" id="UP000249818">
    <property type="component" value="Chromosome BARAN1"/>
</dbReference>
<organism evidence="1 2">
    <name type="scientific">Candidatus Bipolaricaulis anaerobius</name>
    <dbReference type="NCBI Taxonomy" id="2026885"/>
    <lineage>
        <taxon>Bacteria</taxon>
        <taxon>Candidatus Bipolaricaulota</taxon>
        <taxon>Candidatus Bipolaricaulia</taxon>
        <taxon>Candidatus Bipolaricaulales</taxon>
        <taxon>Candidatus Bipolaricaulaceae</taxon>
        <taxon>Candidatus Bipolaricaulis</taxon>
    </lineage>
</organism>
<dbReference type="OrthoDB" id="9814654at2"/>
<sequence length="178" mass="19429">MNKQDIWQWLGPLARGWGAEDALRAQSAVLLWPATGLTALARPLYVDRGVLHLAVASHVVAAELNLLKGKLLARLKEVAPQCGVVDLRFQIRSGEASFHPIVVPPPTAADLREARRELPPRLPPELQRVLAEAVAWATARDRAILVAGGWRCTGCGLVLVKEKDVCPVCGIERFAARR</sequence>
<accession>A0A2X3KZ56</accession>
<evidence type="ECO:0000313" key="2">
    <source>
        <dbReference type="Proteomes" id="UP000249818"/>
    </source>
</evidence>
<evidence type="ECO:0000313" key="1">
    <source>
        <dbReference type="EMBL" id="SQD92219.1"/>
    </source>
</evidence>
<name>A0A2X3KZ56_9BACT</name>
<reference evidence="2" key="1">
    <citation type="submission" date="2018-05" db="EMBL/GenBank/DDBJ databases">
        <authorList>
            <person name="Hao L."/>
        </authorList>
    </citation>
    <scope>NUCLEOTIDE SEQUENCE [LARGE SCALE GENOMIC DNA]</scope>
</reference>
<keyword evidence="2" id="KW-1185">Reference proteome</keyword>
<dbReference type="KEGG" id="bana:BARAN1_0194"/>
<dbReference type="EMBL" id="LS483254">
    <property type="protein sequence ID" value="SQD92219.1"/>
    <property type="molecule type" value="Genomic_DNA"/>
</dbReference>
<dbReference type="RefSeq" id="WP_122030469.1">
    <property type="nucleotide sequence ID" value="NZ_LS483254.1"/>
</dbReference>
<protein>
    <recommendedName>
        <fullName evidence="3">DUF721 domain-containing protein</fullName>
    </recommendedName>
</protein>
<proteinExistence type="predicted"/>
<gene>
    <name evidence="1" type="ORF">BARAN1_0194</name>
</gene>
<dbReference type="Pfam" id="PF05258">
    <property type="entry name" value="DciA"/>
    <property type="match status" value="1"/>
</dbReference>
<dbReference type="AlphaFoldDB" id="A0A2X3KZ56"/>
<evidence type="ECO:0008006" key="3">
    <source>
        <dbReference type="Google" id="ProtNLM"/>
    </source>
</evidence>
<dbReference type="InterPro" id="IPR007922">
    <property type="entry name" value="DciA-like"/>
</dbReference>